<proteinExistence type="predicted"/>
<evidence type="ECO:0000313" key="2">
    <source>
        <dbReference type="EMBL" id="GAA3913418.1"/>
    </source>
</evidence>
<dbReference type="Proteomes" id="UP001501727">
    <property type="component" value="Unassembled WGS sequence"/>
</dbReference>
<dbReference type="EMBL" id="BAAAZU010000001">
    <property type="protein sequence ID" value="GAA3913418.1"/>
    <property type="molecule type" value="Genomic_DNA"/>
</dbReference>
<sequence length="235" mass="25001">MRILIATLLLLGCSAALAGTPLPDTPHIVASGQGKATAKPDTARITFQFEQRAPQPLPAKQAVDTAVNRLLAGLDAYGVADDDITASSLDASEDIDYDDDGRRTSQGFVAARSVTMLLKDVDRLNDFLDAGLAAGAHGIGGIEFESSRKEALREQARHEAVSDARAKAAEMAAAFGARLGAVYSIGSLDSRYGDQYGATTLDRVEVSGSRTRPGRYLQPEVAYTERVSAVFELQR</sequence>
<keyword evidence="1" id="KW-0732">Signal</keyword>
<comment type="caution">
    <text evidence="2">The sequence shown here is derived from an EMBL/GenBank/DDBJ whole genome shotgun (WGS) entry which is preliminary data.</text>
</comment>
<dbReference type="Gene3D" id="3.30.70.2970">
    <property type="entry name" value="Protein of unknown function (DUF541), domain 2"/>
    <property type="match status" value="1"/>
</dbReference>
<gene>
    <name evidence="2" type="ORF">GCM10022229_02670</name>
</gene>
<feature type="signal peptide" evidence="1">
    <location>
        <begin position="1"/>
        <end position="18"/>
    </location>
</feature>
<dbReference type="Gene3D" id="3.30.110.170">
    <property type="entry name" value="Protein of unknown function (DUF541), domain 1"/>
    <property type="match status" value="1"/>
</dbReference>
<dbReference type="InterPro" id="IPR007497">
    <property type="entry name" value="SIMPL/DUF541"/>
</dbReference>
<reference evidence="3" key="1">
    <citation type="journal article" date="2019" name="Int. J. Syst. Evol. Microbiol.">
        <title>The Global Catalogue of Microorganisms (GCM) 10K type strain sequencing project: providing services to taxonomists for standard genome sequencing and annotation.</title>
        <authorList>
            <consortium name="The Broad Institute Genomics Platform"/>
            <consortium name="The Broad Institute Genome Sequencing Center for Infectious Disease"/>
            <person name="Wu L."/>
            <person name="Ma J."/>
        </authorList>
    </citation>
    <scope>NUCLEOTIDE SEQUENCE [LARGE SCALE GENOMIC DNA]</scope>
    <source>
        <strain evidence="3">JCM 16916</strain>
    </source>
</reference>
<evidence type="ECO:0008006" key="4">
    <source>
        <dbReference type="Google" id="ProtNLM"/>
    </source>
</evidence>
<dbReference type="PANTHER" id="PTHR34387">
    <property type="entry name" value="SLR1258 PROTEIN"/>
    <property type="match status" value="1"/>
</dbReference>
<keyword evidence="3" id="KW-1185">Reference proteome</keyword>
<dbReference type="Pfam" id="PF04402">
    <property type="entry name" value="SIMPL"/>
    <property type="match status" value="1"/>
</dbReference>
<evidence type="ECO:0000313" key="3">
    <source>
        <dbReference type="Proteomes" id="UP001501727"/>
    </source>
</evidence>
<evidence type="ECO:0000256" key="1">
    <source>
        <dbReference type="SAM" id="SignalP"/>
    </source>
</evidence>
<protein>
    <recommendedName>
        <fullName evidence="4">DUF541 domain-containing protein</fullName>
    </recommendedName>
</protein>
<dbReference type="PANTHER" id="PTHR34387:SF1">
    <property type="entry name" value="PERIPLASMIC IMMUNOGENIC PROTEIN"/>
    <property type="match status" value="1"/>
</dbReference>
<dbReference type="InterPro" id="IPR052022">
    <property type="entry name" value="26kDa_periplasmic_antigen"/>
</dbReference>
<name>A0ABP7M6C9_9GAMM</name>
<accession>A0ABP7M6C9</accession>
<organism evidence="2 3">
    <name type="scientific">Luteimonas lutimaris</name>
    <dbReference type="NCBI Taxonomy" id="698645"/>
    <lineage>
        <taxon>Bacteria</taxon>
        <taxon>Pseudomonadati</taxon>
        <taxon>Pseudomonadota</taxon>
        <taxon>Gammaproteobacteria</taxon>
        <taxon>Lysobacterales</taxon>
        <taxon>Lysobacteraceae</taxon>
        <taxon>Luteimonas</taxon>
    </lineage>
</organism>
<dbReference type="RefSeq" id="WP_344758114.1">
    <property type="nucleotide sequence ID" value="NZ_BAAAZU010000001.1"/>
</dbReference>
<feature type="chain" id="PRO_5047161818" description="DUF541 domain-containing protein" evidence="1">
    <location>
        <begin position="19"/>
        <end position="235"/>
    </location>
</feature>